<sequence>MSTPPSDDELWQAFVEAERETIRRRADFSNAARDRPGILRAALTAGAGPWQRRAALDFLAARSDDVPALLEELVDLSLSHGWAPAARRAIAGLPKDDLVPLLAPLVLEHLDTADDDEYLRLVELLVHVGAWDLLGRLVARAPVTDDPDTREAADDLTESYSPMWRAETD</sequence>
<feature type="region of interest" description="Disordered" evidence="1">
    <location>
        <begin position="145"/>
        <end position="169"/>
    </location>
</feature>
<dbReference type="AlphaFoldDB" id="A0A7Z0EHI5"/>
<proteinExistence type="predicted"/>
<evidence type="ECO:0000313" key="2">
    <source>
        <dbReference type="EMBL" id="NYJ32180.1"/>
    </source>
</evidence>
<accession>A0A7Z0EHI5</accession>
<reference evidence="2 3" key="1">
    <citation type="submission" date="2020-07" db="EMBL/GenBank/DDBJ databases">
        <title>Sequencing the genomes of 1000 actinobacteria strains.</title>
        <authorList>
            <person name="Klenk H.-P."/>
        </authorList>
    </citation>
    <scope>NUCLEOTIDE SEQUENCE [LARGE SCALE GENOMIC DNA]</scope>
    <source>
        <strain evidence="2 3">DSM 44442</strain>
    </source>
</reference>
<protein>
    <recommendedName>
        <fullName evidence="4">HEAT repeat domain-containing protein</fullName>
    </recommendedName>
</protein>
<dbReference type="Proteomes" id="UP000572051">
    <property type="component" value="Unassembled WGS sequence"/>
</dbReference>
<comment type="caution">
    <text evidence="2">The sequence shown here is derived from an EMBL/GenBank/DDBJ whole genome shotgun (WGS) entry which is preliminary data.</text>
</comment>
<evidence type="ECO:0008006" key="4">
    <source>
        <dbReference type="Google" id="ProtNLM"/>
    </source>
</evidence>
<evidence type="ECO:0000313" key="3">
    <source>
        <dbReference type="Proteomes" id="UP000572051"/>
    </source>
</evidence>
<keyword evidence="3" id="KW-1185">Reference proteome</keyword>
<gene>
    <name evidence="2" type="ORF">HNR10_000061</name>
</gene>
<dbReference type="RefSeq" id="WP_179819870.1">
    <property type="nucleotide sequence ID" value="NZ_JACCFS010000001.1"/>
</dbReference>
<organism evidence="2 3">
    <name type="scientific">Nocardiopsis aegyptia</name>
    <dbReference type="NCBI Taxonomy" id="220378"/>
    <lineage>
        <taxon>Bacteria</taxon>
        <taxon>Bacillati</taxon>
        <taxon>Actinomycetota</taxon>
        <taxon>Actinomycetes</taxon>
        <taxon>Streptosporangiales</taxon>
        <taxon>Nocardiopsidaceae</taxon>
        <taxon>Nocardiopsis</taxon>
    </lineage>
</organism>
<name>A0A7Z0EHI5_9ACTN</name>
<evidence type="ECO:0000256" key="1">
    <source>
        <dbReference type="SAM" id="MobiDB-lite"/>
    </source>
</evidence>
<dbReference type="EMBL" id="JACCFS010000001">
    <property type="protein sequence ID" value="NYJ32180.1"/>
    <property type="molecule type" value="Genomic_DNA"/>
</dbReference>